<feature type="chain" id="PRO_5046779853" evidence="1">
    <location>
        <begin position="26"/>
        <end position="144"/>
    </location>
</feature>
<accession>A0ABR7MLI1</accession>
<gene>
    <name evidence="2" type="ORF">H8B15_13520</name>
</gene>
<dbReference type="EMBL" id="JACSCY010000010">
    <property type="protein sequence ID" value="MBC6611948.1"/>
    <property type="molecule type" value="Genomic_DNA"/>
</dbReference>
<keyword evidence="3" id="KW-1185">Reference proteome</keyword>
<sequence>MFRLSALARRLTAATFLVAFLSMFAGRCFCGPVSSEVKAPKMTCCTKMAGKQCEGMGKASHPSGSTDKSDCETPVKTFFAALAGPPSHDVGVGAPLWLALPPTFNFEFARYVRWEQARPVALVPRRHLKPKIPDIRVFTHSLTI</sequence>
<proteinExistence type="predicted"/>
<evidence type="ECO:0000256" key="1">
    <source>
        <dbReference type="SAM" id="SignalP"/>
    </source>
</evidence>
<evidence type="ECO:0000313" key="2">
    <source>
        <dbReference type="EMBL" id="MBC6611948.1"/>
    </source>
</evidence>
<reference evidence="2 3" key="1">
    <citation type="submission" date="2020-08" db="EMBL/GenBank/DDBJ databases">
        <title>Hymenobacter sp.</title>
        <authorList>
            <person name="Kim M.K."/>
        </authorList>
    </citation>
    <scope>NUCLEOTIDE SEQUENCE [LARGE SCALE GENOMIC DNA]</scope>
    <source>
        <strain evidence="2 3">BT507</strain>
    </source>
</reference>
<name>A0ABR7MLI1_9BACT</name>
<dbReference type="Proteomes" id="UP000622017">
    <property type="component" value="Unassembled WGS sequence"/>
</dbReference>
<keyword evidence="1" id="KW-0732">Signal</keyword>
<organism evidence="2 3">
    <name type="scientific">Hymenobacter citatus</name>
    <dbReference type="NCBI Taxonomy" id="2763506"/>
    <lineage>
        <taxon>Bacteria</taxon>
        <taxon>Pseudomonadati</taxon>
        <taxon>Bacteroidota</taxon>
        <taxon>Cytophagia</taxon>
        <taxon>Cytophagales</taxon>
        <taxon>Hymenobacteraceae</taxon>
        <taxon>Hymenobacter</taxon>
    </lineage>
</organism>
<feature type="signal peptide" evidence="1">
    <location>
        <begin position="1"/>
        <end position="25"/>
    </location>
</feature>
<dbReference type="RefSeq" id="WP_187320220.1">
    <property type="nucleotide sequence ID" value="NZ_JACSCY010000010.1"/>
</dbReference>
<protein>
    <submittedName>
        <fullName evidence="2">Uncharacterized protein</fullName>
    </submittedName>
</protein>
<evidence type="ECO:0000313" key="3">
    <source>
        <dbReference type="Proteomes" id="UP000622017"/>
    </source>
</evidence>
<comment type="caution">
    <text evidence="2">The sequence shown here is derived from an EMBL/GenBank/DDBJ whole genome shotgun (WGS) entry which is preliminary data.</text>
</comment>